<feature type="transmembrane region" description="Helical" evidence="1">
    <location>
        <begin position="55"/>
        <end position="71"/>
    </location>
</feature>
<accession>A0A1W1WZX2</accession>
<feature type="transmembrane region" description="Helical" evidence="1">
    <location>
        <begin position="14"/>
        <end position="35"/>
    </location>
</feature>
<keyword evidence="3" id="KW-1185">Reference proteome</keyword>
<evidence type="ECO:0000313" key="2">
    <source>
        <dbReference type="EMBL" id="SMC16691.1"/>
    </source>
</evidence>
<protein>
    <submittedName>
        <fullName evidence="2">Uncharacterized protein</fullName>
    </submittedName>
</protein>
<dbReference type="RefSeq" id="WP_084113359.1">
    <property type="nucleotide sequence ID" value="NZ_FWXH01000002.1"/>
</dbReference>
<name>A0A1W1WZX2_9CLOT</name>
<sequence length="278" mass="31872">MDNASVKAKDDKTLLYLTIPIVILIATCSSIGIWHEQLYFKETVDWLSQCIGQDISNLFFVSPILLASAFYSSKGNKIAKIIWIGTIITNIYSYIIYCFAVHFNFLFHIYCSILGLSIFSGIIFFTKYINEDFKNWFTQKVPTKTFGFFLFTIASMFTALWLFDSLPSVLTNAVPENIIKDNLLTNPVQALDFSFYLPLMFISSVMLIKKKSLGYLIAPMMMVFAILTNINIICLMFVTMKKTFSNNTPVIIIFCIFTFICICFLCSLLKNISERSRF</sequence>
<evidence type="ECO:0000313" key="3">
    <source>
        <dbReference type="Proteomes" id="UP000192468"/>
    </source>
</evidence>
<keyword evidence="1" id="KW-0812">Transmembrane</keyword>
<feature type="transmembrane region" description="Helical" evidence="1">
    <location>
        <begin position="146"/>
        <end position="163"/>
    </location>
</feature>
<feature type="transmembrane region" description="Helical" evidence="1">
    <location>
        <begin position="250"/>
        <end position="269"/>
    </location>
</feature>
<reference evidence="2 3" key="1">
    <citation type="submission" date="2017-04" db="EMBL/GenBank/DDBJ databases">
        <authorList>
            <person name="Afonso C.L."/>
            <person name="Miller P.J."/>
            <person name="Scott M.A."/>
            <person name="Spackman E."/>
            <person name="Goraichik I."/>
            <person name="Dimitrov K.M."/>
            <person name="Suarez D.L."/>
            <person name="Swayne D.E."/>
        </authorList>
    </citation>
    <scope>NUCLEOTIDE SEQUENCE [LARGE SCALE GENOMIC DNA]</scope>
    <source>
        <strain evidence="2 3">DSM 12555</strain>
    </source>
</reference>
<feature type="transmembrane region" description="Helical" evidence="1">
    <location>
        <begin position="78"/>
        <end position="97"/>
    </location>
</feature>
<dbReference type="STRING" id="1121291.SAMN02745134_00137"/>
<keyword evidence="1" id="KW-1133">Transmembrane helix</keyword>
<feature type="transmembrane region" description="Helical" evidence="1">
    <location>
        <begin position="190"/>
        <end position="208"/>
    </location>
</feature>
<gene>
    <name evidence="2" type="ORF">SAMN02745134_00137</name>
</gene>
<feature type="transmembrane region" description="Helical" evidence="1">
    <location>
        <begin position="103"/>
        <end position="125"/>
    </location>
</feature>
<proteinExistence type="predicted"/>
<feature type="transmembrane region" description="Helical" evidence="1">
    <location>
        <begin position="215"/>
        <end position="238"/>
    </location>
</feature>
<organism evidence="2 3">
    <name type="scientific">Clostridium acidisoli DSM 12555</name>
    <dbReference type="NCBI Taxonomy" id="1121291"/>
    <lineage>
        <taxon>Bacteria</taxon>
        <taxon>Bacillati</taxon>
        <taxon>Bacillota</taxon>
        <taxon>Clostridia</taxon>
        <taxon>Eubacteriales</taxon>
        <taxon>Clostridiaceae</taxon>
        <taxon>Clostridium</taxon>
    </lineage>
</organism>
<dbReference type="Proteomes" id="UP000192468">
    <property type="component" value="Unassembled WGS sequence"/>
</dbReference>
<dbReference type="OrthoDB" id="3260635at2"/>
<dbReference type="AlphaFoldDB" id="A0A1W1WZX2"/>
<keyword evidence="1" id="KW-0472">Membrane</keyword>
<dbReference type="EMBL" id="FWXH01000002">
    <property type="protein sequence ID" value="SMC16691.1"/>
    <property type="molecule type" value="Genomic_DNA"/>
</dbReference>
<evidence type="ECO:0000256" key="1">
    <source>
        <dbReference type="SAM" id="Phobius"/>
    </source>
</evidence>